<proteinExistence type="predicted"/>
<name>A0AA40DWM8_9PEZI</name>
<dbReference type="EMBL" id="JAUKUA010000004">
    <property type="protein sequence ID" value="KAK0716332.1"/>
    <property type="molecule type" value="Genomic_DNA"/>
</dbReference>
<comment type="caution">
    <text evidence="1">The sequence shown here is derived from an EMBL/GenBank/DDBJ whole genome shotgun (WGS) entry which is preliminary data.</text>
</comment>
<keyword evidence="2" id="KW-1185">Reference proteome</keyword>
<protein>
    <submittedName>
        <fullName evidence="1">Uncharacterized protein</fullName>
    </submittedName>
</protein>
<dbReference type="AlphaFoldDB" id="A0AA40DWM8"/>
<evidence type="ECO:0000313" key="2">
    <source>
        <dbReference type="Proteomes" id="UP001172102"/>
    </source>
</evidence>
<gene>
    <name evidence="1" type="ORF">B0H67DRAFT_610859</name>
</gene>
<sequence length="182" mass="20209">MQQSAQLHAPSLSSASYHLQVTYKVSFNNDLHPSPSLTITTITTMQLTTALTAFLAASSGVADAYQVRIGYKRTSSNLGPNTFCKPFFKVWDDNWSYVTEKEFTNIGYYCVSDNFCSVTPCPFQVDGLTIGIRVLENGGSDGAIRVEAWRGSKTTWTWCKRINLTEGGGATWFRWECNFAGL</sequence>
<dbReference type="Proteomes" id="UP001172102">
    <property type="component" value="Unassembled WGS sequence"/>
</dbReference>
<accession>A0AA40DWM8</accession>
<reference evidence="1" key="1">
    <citation type="submission" date="2023-06" db="EMBL/GenBank/DDBJ databases">
        <title>Genome-scale phylogeny and comparative genomics of the fungal order Sordariales.</title>
        <authorList>
            <consortium name="Lawrence Berkeley National Laboratory"/>
            <person name="Hensen N."/>
            <person name="Bonometti L."/>
            <person name="Westerberg I."/>
            <person name="Brannstrom I.O."/>
            <person name="Guillou S."/>
            <person name="Cros-Aarteil S."/>
            <person name="Calhoun S."/>
            <person name="Haridas S."/>
            <person name="Kuo A."/>
            <person name="Mondo S."/>
            <person name="Pangilinan J."/>
            <person name="Riley R."/>
            <person name="Labutti K."/>
            <person name="Andreopoulos B."/>
            <person name="Lipzen A."/>
            <person name="Chen C."/>
            <person name="Yanf M."/>
            <person name="Daum C."/>
            <person name="Ng V."/>
            <person name="Clum A."/>
            <person name="Steindorff A."/>
            <person name="Ohm R."/>
            <person name="Martin F."/>
            <person name="Silar P."/>
            <person name="Natvig D."/>
            <person name="Lalanne C."/>
            <person name="Gautier V."/>
            <person name="Ament-Velasquez S.L."/>
            <person name="Kruys A."/>
            <person name="Hutchinson M.I."/>
            <person name="Powell A.J."/>
            <person name="Barry K."/>
            <person name="Miller A.N."/>
            <person name="Grigoriev I.V."/>
            <person name="Debuchy R."/>
            <person name="Gladieux P."/>
            <person name="Thoren M.H."/>
            <person name="Johannesson H."/>
        </authorList>
    </citation>
    <scope>NUCLEOTIDE SEQUENCE</scope>
    <source>
        <strain evidence="1">SMH4607-1</strain>
    </source>
</reference>
<evidence type="ECO:0000313" key="1">
    <source>
        <dbReference type="EMBL" id="KAK0716332.1"/>
    </source>
</evidence>
<organism evidence="1 2">
    <name type="scientific">Lasiosphaeris hirsuta</name>
    <dbReference type="NCBI Taxonomy" id="260670"/>
    <lineage>
        <taxon>Eukaryota</taxon>
        <taxon>Fungi</taxon>
        <taxon>Dikarya</taxon>
        <taxon>Ascomycota</taxon>
        <taxon>Pezizomycotina</taxon>
        <taxon>Sordariomycetes</taxon>
        <taxon>Sordariomycetidae</taxon>
        <taxon>Sordariales</taxon>
        <taxon>Lasiosphaeriaceae</taxon>
        <taxon>Lasiosphaeris</taxon>
    </lineage>
</organism>